<dbReference type="GeneTree" id="ENSGT00940000163828"/>
<keyword evidence="2" id="KW-1185">Reference proteome</keyword>
<dbReference type="Ensembl" id="ENSSLUT00000032567.1">
    <property type="protein sequence ID" value="ENSSLUP00000031557.1"/>
    <property type="gene ID" value="ENSSLUG00000014108.1"/>
</dbReference>
<name>A0A8D0D3X7_SANLU</name>
<protein>
    <submittedName>
        <fullName evidence="1">Uncharacterized protein</fullName>
    </submittedName>
</protein>
<accession>A0A8D0D3X7</accession>
<evidence type="ECO:0000313" key="1">
    <source>
        <dbReference type="Ensembl" id="ENSSLUP00000031557.1"/>
    </source>
</evidence>
<dbReference type="AlphaFoldDB" id="A0A8D0D3X7"/>
<dbReference type="PANTHER" id="PTHR31025:SF30">
    <property type="entry name" value="SI:DKEY-15H8.17"/>
    <property type="match status" value="1"/>
</dbReference>
<sequence length="528" mass="59975">MTAVVYKNTKYCKGLVVAVAHDDNGILFGKIVLILLHQSRVYLILEKCESVLLIDVGVHWLTVQGDIDMLPRIDGERLQHLVASLLIVVGIEDDILTPCQCRKLLDAFQRRGMQNNSIELKFCNTANYYTPASPAPSSPPSAVFSSQWVRDFQIPWEKMPVGLRDAMVREQRAAHSDRLQMIRVIVDAVRLHCMNPTRAQCAEIARAVVAQYPKSFGDVTDEGDVLGCGYTSLLNQIKNSVEHHPQRNTFNQLDSYGCVHWQPQDLPEGETPDSLEVKRQMLITLYTSEGPRRVDMSRVDELMKMTYWKQRELINSSPPPQVSTIGEEWPFLFKKRWLCSHFENLTGIDVLSRLTEAFLSKGRRVINFFLQQRVKWKESIQSLLTEMENDPRTLEDTNLMATSAILLLMAFFKEPTESLFILADVSIVPSQTHLILKYTSRWMVSIEGRVAVNIGDGGFVAAFTALFAAYYVLNIKYQEDAVCTLEVVQRFLVRINPEEGKECIARQGVSKKTRRVVQKKAPPPSTPI</sequence>
<evidence type="ECO:0000313" key="2">
    <source>
        <dbReference type="Proteomes" id="UP000694568"/>
    </source>
</evidence>
<reference evidence="1" key="1">
    <citation type="submission" date="2025-08" db="UniProtKB">
        <authorList>
            <consortium name="Ensembl"/>
        </authorList>
    </citation>
    <scope>IDENTIFICATION</scope>
</reference>
<dbReference type="PANTHER" id="PTHR31025">
    <property type="entry name" value="SI:CH211-196P9.1-RELATED"/>
    <property type="match status" value="1"/>
</dbReference>
<organism evidence="1 2">
    <name type="scientific">Sander lucioperca</name>
    <name type="common">Pike-perch</name>
    <name type="synonym">Perca lucioperca</name>
    <dbReference type="NCBI Taxonomy" id="283035"/>
    <lineage>
        <taxon>Eukaryota</taxon>
        <taxon>Metazoa</taxon>
        <taxon>Chordata</taxon>
        <taxon>Craniata</taxon>
        <taxon>Vertebrata</taxon>
        <taxon>Euteleostomi</taxon>
        <taxon>Actinopterygii</taxon>
        <taxon>Neopterygii</taxon>
        <taxon>Teleostei</taxon>
        <taxon>Neoteleostei</taxon>
        <taxon>Acanthomorphata</taxon>
        <taxon>Eupercaria</taxon>
        <taxon>Perciformes</taxon>
        <taxon>Percoidei</taxon>
        <taxon>Percidae</taxon>
        <taxon>Luciopercinae</taxon>
        <taxon>Sander</taxon>
    </lineage>
</organism>
<reference evidence="1" key="2">
    <citation type="submission" date="2025-09" db="UniProtKB">
        <authorList>
            <consortium name="Ensembl"/>
        </authorList>
    </citation>
    <scope>IDENTIFICATION</scope>
</reference>
<proteinExistence type="predicted"/>
<dbReference type="Proteomes" id="UP000694568">
    <property type="component" value="Unplaced"/>
</dbReference>